<organism evidence="1 2">
    <name type="scientific">Trifolium pratense</name>
    <name type="common">Red clover</name>
    <dbReference type="NCBI Taxonomy" id="57577"/>
    <lineage>
        <taxon>Eukaryota</taxon>
        <taxon>Viridiplantae</taxon>
        <taxon>Streptophyta</taxon>
        <taxon>Embryophyta</taxon>
        <taxon>Tracheophyta</taxon>
        <taxon>Spermatophyta</taxon>
        <taxon>Magnoliopsida</taxon>
        <taxon>eudicotyledons</taxon>
        <taxon>Gunneridae</taxon>
        <taxon>Pentapetalae</taxon>
        <taxon>rosids</taxon>
        <taxon>fabids</taxon>
        <taxon>Fabales</taxon>
        <taxon>Fabaceae</taxon>
        <taxon>Papilionoideae</taxon>
        <taxon>50 kb inversion clade</taxon>
        <taxon>NPAAA clade</taxon>
        <taxon>Hologalegina</taxon>
        <taxon>IRL clade</taxon>
        <taxon>Trifolieae</taxon>
        <taxon>Trifolium</taxon>
    </lineage>
</organism>
<protein>
    <submittedName>
        <fullName evidence="1">Uncharacterized protein</fullName>
    </submittedName>
</protein>
<sequence length="883" mass="100828">MNLEANQIRLSALVSFSECKRALFDMGPHKAPGEDGYPAMFFQQCWDTIANSLYQLKPLLDGIISPYQSSFIPGRTIHHNIIVAQEMVHSMAKMKGKRMFMSIKIDLEKAYDRLNWNFIENCMTECKFPSKLISIIHYCITSPSFRILWNGDKTDNFSPTRGIRQGDPLSPYLFVICMERLSHIIADQVEANYWKPMRAGKSGPQISHLLFADDLLLFAEASIEQAHCVMHCLDQFCQASGQRINNQKTQIFFSKNVDQQLKGDILQHTGFTQVDSLGKYLEANIAPGRTTRGKFEHIISKMQNRLSGWKHQCLSFAGRLTLTKSVLSSIPYYHMQYAKILKTLCDEMEKIQRGFLWGDTEQKRRPHLISWDVCCLPKKAGGLGIKSPHQMNDAFLMKILWNMINKPDNLWCKDQFQNHTVWQLGDGKNINFWLDKWAPCGSSLMLNATQQFVDTTLTVKDVVTINGHWNIDFIKAHLPPDKANQVLAIPAPMEADGPDSLGWKGTSTRHFTVQSAYEHQCQNLNHIEGDWQKIWDWKGPHKLQNFMWIAAHERLLTNYRQSRWRIGVSPICPSCGNGDETLLHVLRDCVYATQEDIHRPTDPIRVILDLVQAIDRGGHLHLIRGSRRIDTIYIGWKRPQGGWVKLNCDGAYKESLDLAGCGGLIRDCDGQWRTGYTRKIGTCDALHAEMWGMYEGLKIARRQGFSHIIVESDSKLLVDMVTNNCQINGATPVLIRRIRDLINLSWHVQVNHTLREGNRCADWLASYSLTNDSFFPIVLEAPPRELQSISFDDISGACMPRNQQSSLPSPTTVTTVVLRHDRRYHSLFNLSRRPLSLAQYLSIHQSSSSSSSISDEHKSYYNQFLRRPPPPAFFLASNCVCVD</sequence>
<gene>
    <name evidence="1" type="ORF">MILVUS5_LOCUS5266</name>
</gene>
<comment type="caution">
    <text evidence="1">The sequence shown here is derived from an EMBL/GenBank/DDBJ whole genome shotgun (WGS) entry which is preliminary data.</text>
</comment>
<accession>A0ACB0IPK6</accession>
<dbReference type="Proteomes" id="UP001177021">
    <property type="component" value="Unassembled WGS sequence"/>
</dbReference>
<name>A0ACB0IPK6_TRIPR</name>
<reference evidence="1" key="1">
    <citation type="submission" date="2023-10" db="EMBL/GenBank/DDBJ databases">
        <authorList>
            <person name="Rodriguez Cubillos JULIANA M."/>
            <person name="De Vega J."/>
        </authorList>
    </citation>
    <scope>NUCLEOTIDE SEQUENCE</scope>
</reference>
<evidence type="ECO:0000313" key="2">
    <source>
        <dbReference type="Proteomes" id="UP001177021"/>
    </source>
</evidence>
<proteinExistence type="predicted"/>
<evidence type="ECO:0000313" key="1">
    <source>
        <dbReference type="EMBL" id="CAJ2634326.1"/>
    </source>
</evidence>
<keyword evidence="2" id="KW-1185">Reference proteome</keyword>
<dbReference type="EMBL" id="CASHSV030000002">
    <property type="protein sequence ID" value="CAJ2634326.1"/>
    <property type="molecule type" value="Genomic_DNA"/>
</dbReference>